<keyword evidence="4" id="KW-0812">Transmembrane</keyword>
<feature type="chain" id="PRO_5026759519" evidence="11">
    <location>
        <begin position="26"/>
        <end position="392"/>
    </location>
</feature>
<dbReference type="GO" id="GO:0006811">
    <property type="term" value="P:monoatomic ion transport"/>
    <property type="evidence" value="ECO:0007669"/>
    <property type="project" value="UniProtKB-KW"/>
</dbReference>
<evidence type="ECO:0000256" key="8">
    <source>
        <dbReference type="ARBA" id="ARBA00023237"/>
    </source>
</evidence>
<dbReference type="GO" id="GO:0009279">
    <property type="term" value="C:cell outer membrane"/>
    <property type="evidence" value="ECO:0007669"/>
    <property type="project" value="UniProtKB-SubCell"/>
</dbReference>
<comment type="similarity">
    <text evidence="10">Belongs to the outer membrane OOP (TC 1.B.6) superfamily.</text>
</comment>
<evidence type="ECO:0000256" key="10">
    <source>
        <dbReference type="RuleBase" id="RU003859"/>
    </source>
</evidence>
<dbReference type="PANTHER" id="PTHR30329:SF21">
    <property type="entry name" value="LIPOPROTEIN YIAD-RELATED"/>
    <property type="match status" value="1"/>
</dbReference>
<dbReference type="SUPFAM" id="SSF103088">
    <property type="entry name" value="OmpA-like"/>
    <property type="match status" value="1"/>
</dbReference>
<proteinExistence type="inferred from homology"/>
<dbReference type="InterPro" id="IPR006690">
    <property type="entry name" value="OMPA-like_CS"/>
</dbReference>
<keyword evidence="3" id="KW-1134">Transmembrane beta strand</keyword>
<evidence type="ECO:0000256" key="5">
    <source>
        <dbReference type="ARBA" id="ARBA00023065"/>
    </source>
</evidence>
<dbReference type="PRINTS" id="PR01021">
    <property type="entry name" value="OMPADOMAIN"/>
</dbReference>
<feature type="domain" description="OmpA-like" evidence="12">
    <location>
        <begin position="265"/>
        <end position="392"/>
    </location>
</feature>
<dbReference type="Pfam" id="PF00691">
    <property type="entry name" value="OmpA"/>
    <property type="match status" value="1"/>
</dbReference>
<dbReference type="InterPro" id="IPR000498">
    <property type="entry name" value="OmpA-like_TM_dom"/>
</dbReference>
<keyword evidence="11" id="KW-0732">Signal</keyword>
<evidence type="ECO:0000256" key="6">
    <source>
        <dbReference type="ARBA" id="ARBA00023114"/>
    </source>
</evidence>
<dbReference type="EMBL" id="CADCUX010000304">
    <property type="protein sequence ID" value="CAA9410410.1"/>
    <property type="molecule type" value="Genomic_DNA"/>
</dbReference>
<dbReference type="PANTHER" id="PTHR30329">
    <property type="entry name" value="STATOR ELEMENT OF FLAGELLAR MOTOR COMPLEX"/>
    <property type="match status" value="1"/>
</dbReference>
<protein>
    <submittedName>
        <fullName evidence="13">Outer membrane protein A</fullName>
    </submittedName>
</protein>
<keyword evidence="8" id="KW-0998">Cell outer membrane</keyword>
<evidence type="ECO:0000313" key="13">
    <source>
        <dbReference type="EMBL" id="CAA9410410.1"/>
    </source>
</evidence>
<evidence type="ECO:0000256" key="1">
    <source>
        <dbReference type="ARBA" id="ARBA00004571"/>
    </source>
</evidence>
<name>A0A6J4PDG7_9BURK</name>
<evidence type="ECO:0000256" key="11">
    <source>
        <dbReference type="SAM" id="SignalP"/>
    </source>
</evidence>
<dbReference type="Gene3D" id="3.30.1330.60">
    <property type="entry name" value="OmpA-like domain"/>
    <property type="match status" value="1"/>
</dbReference>
<evidence type="ECO:0000259" key="12">
    <source>
        <dbReference type="PROSITE" id="PS51123"/>
    </source>
</evidence>
<evidence type="ECO:0000256" key="9">
    <source>
        <dbReference type="PROSITE-ProRule" id="PRU00473"/>
    </source>
</evidence>
<dbReference type="InterPro" id="IPR036737">
    <property type="entry name" value="OmpA-like_sf"/>
</dbReference>
<dbReference type="Gene3D" id="2.40.160.20">
    <property type="match status" value="1"/>
</dbReference>
<dbReference type="InterPro" id="IPR006665">
    <property type="entry name" value="OmpA-like"/>
</dbReference>
<organism evidence="13">
    <name type="scientific">uncultured Ramlibacter sp</name>
    <dbReference type="NCBI Taxonomy" id="260755"/>
    <lineage>
        <taxon>Bacteria</taxon>
        <taxon>Pseudomonadati</taxon>
        <taxon>Pseudomonadota</taxon>
        <taxon>Betaproteobacteria</taxon>
        <taxon>Burkholderiales</taxon>
        <taxon>Comamonadaceae</taxon>
        <taxon>Ramlibacter</taxon>
        <taxon>environmental samples</taxon>
    </lineage>
</organism>
<gene>
    <name evidence="13" type="ORF">AVDCRST_MAG51-1374</name>
</gene>
<dbReference type="GO" id="GO:0015288">
    <property type="term" value="F:porin activity"/>
    <property type="evidence" value="ECO:0007669"/>
    <property type="project" value="UniProtKB-KW"/>
</dbReference>
<reference evidence="13" key="1">
    <citation type="submission" date="2020-02" db="EMBL/GenBank/DDBJ databases">
        <authorList>
            <person name="Meier V. D."/>
        </authorList>
    </citation>
    <scope>NUCLEOTIDE SEQUENCE</scope>
    <source>
        <strain evidence="13">AVDCRST_MAG51</strain>
    </source>
</reference>
<dbReference type="AlphaFoldDB" id="A0A6J4PDG7"/>
<keyword evidence="2" id="KW-0813">Transport</keyword>
<dbReference type="Pfam" id="PF01389">
    <property type="entry name" value="OmpA_membrane"/>
    <property type="match status" value="1"/>
</dbReference>
<sequence>MNYTKTPVMLAVATIAALCALPALAQPVGWYGGGSIGRTDATIDDDRIRGGLAGQGLATSSIDERDDDKGYKVFGGYQLNRNFAVEAGFFDLGRFGYTATTVPGGTLTGDARVKGLNVDLVGTLPLTERFSALGRVGITSAKTESSFSSTGAARVPYLSANASQRSTNAKFGLGVAYKFTESLAMRVEAERYGFKDAVGNKGHADMLSVGLVYWFGAPSPAPRAAAPAPAPAPVVVTAAPPPAPVMVAPIVAQAPAPAPVAPAPVPLMRVSLSADSLFDFDRSTVKPAGRTSLDKLAGDLRGVRYDQIQVSGHTDRLGSSSYNTALSERRAVAVRDYLVQAGIPSGKVTTSGRGEGSPITQASDCRGATQTPALVTCLQRDRRVEVEVVGTR</sequence>
<dbReference type="PROSITE" id="PS01068">
    <property type="entry name" value="OMPA_1"/>
    <property type="match status" value="1"/>
</dbReference>
<comment type="subcellular location">
    <subcellularLocation>
        <location evidence="1">Cell outer membrane</location>
        <topology evidence="1">Multi-pass membrane protein</topology>
    </subcellularLocation>
</comment>
<dbReference type="PROSITE" id="PS51123">
    <property type="entry name" value="OMPA_2"/>
    <property type="match status" value="1"/>
</dbReference>
<dbReference type="GO" id="GO:0046930">
    <property type="term" value="C:pore complex"/>
    <property type="evidence" value="ECO:0007669"/>
    <property type="project" value="UniProtKB-KW"/>
</dbReference>
<evidence type="ECO:0000256" key="2">
    <source>
        <dbReference type="ARBA" id="ARBA00022448"/>
    </source>
</evidence>
<keyword evidence="7 9" id="KW-0472">Membrane</keyword>
<dbReference type="InterPro" id="IPR011250">
    <property type="entry name" value="OMP/PagP_B-barrel"/>
</dbReference>
<evidence type="ECO:0000256" key="3">
    <source>
        <dbReference type="ARBA" id="ARBA00022452"/>
    </source>
</evidence>
<dbReference type="InterPro" id="IPR050330">
    <property type="entry name" value="Bact_OuterMem_StrucFunc"/>
</dbReference>
<feature type="signal peptide" evidence="11">
    <location>
        <begin position="1"/>
        <end position="25"/>
    </location>
</feature>
<accession>A0A6J4PDG7</accession>
<evidence type="ECO:0000256" key="7">
    <source>
        <dbReference type="ARBA" id="ARBA00023136"/>
    </source>
</evidence>
<evidence type="ECO:0000256" key="4">
    <source>
        <dbReference type="ARBA" id="ARBA00022692"/>
    </source>
</evidence>
<dbReference type="CDD" id="cd07185">
    <property type="entry name" value="OmpA_C-like"/>
    <property type="match status" value="1"/>
</dbReference>
<dbReference type="InterPro" id="IPR006664">
    <property type="entry name" value="OMP_bac"/>
</dbReference>
<keyword evidence="5" id="KW-0406">Ion transport</keyword>
<keyword evidence="6" id="KW-0626">Porin</keyword>
<dbReference type="SUPFAM" id="SSF56925">
    <property type="entry name" value="OMPA-like"/>
    <property type="match status" value="1"/>
</dbReference>